<evidence type="ECO:0000256" key="3">
    <source>
        <dbReference type="ARBA" id="ARBA00023125"/>
    </source>
</evidence>
<dbReference type="AlphaFoldDB" id="A0A2A5B2I4"/>
<dbReference type="EMBL" id="NVVJ01000015">
    <property type="protein sequence ID" value="PCJ25739.1"/>
    <property type="molecule type" value="Genomic_DNA"/>
</dbReference>
<dbReference type="InterPro" id="IPR036388">
    <property type="entry name" value="WH-like_DNA-bd_sf"/>
</dbReference>
<evidence type="ECO:0000313" key="5">
    <source>
        <dbReference type="EMBL" id="PCJ25739.1"/>
    </source>
</evidence>
<dbReference type="SUPFAM" id="SSF46785">
    <property type="entry name" value="Winged helix' DNA-binding domain"/>
    <property type="match status" value="1"/>
</dbReference>
<dbReference type="GO" id="GO:0045892">
    <property type="term" value="P:negative regulation of DNA-templated transcription"/>
    <property type="evidence" value="ECO:0007669"/>
    <property type="project" value="InterPro"/>
</dbReference>
<dbReference type="Gene3D" id="1.10.10.10">
    <property type="entry name" value="Winged helix-like DNA-binding domain superfamily/Winged helix DNA-binding domain"/>
    <property type="match status" value="1"/>
</dbReference>
<dbReference type="InterPro" id="IPR036390">
    <property type="entry name" value="WH_DNA-bd_sf"/>
</dbReference>
<dbReference type="PIRSF" id="PIRSF019455">
    <property type="entry name" value="CopR_AtkY"/>
    <property type="match status" value="1"/>
</dbReference>
<comment type="caution">
    <text evidence="5">The sequence shown here is derived from an EMBL/GenBank/DDBJ whole genome shotgun (WGS) entry which is preliminary data.</text>
</comment>
<evidence type="ECO:0000313" key="6">
    <source>
        <dbReference type="Proteomes" id="UP000218327"/>
    </source>
</evidence>
<protein>
    <submittedName>
        <fullName evidence="5">CopY family transcriptional regulator</fullName>
    </submittedName>
</protein>
<proteinExistence type="inferred from homology"/>
<keyword evidence="4" id="KW-0804">Transcription</keyword>
<keyword evidence="2" id="KW-0805">Transcription regulation</keyword>
<evidence type="ECO:0000256" key="2">
    <source>
        <dbReference type="ARBA" id="ARBA00023015"/>
    </source>
</evidence>
<organism evidence="5 6">
    <name type="scientific">SAR86 cluster bacterium</name>
    <dbReference type="NCBI Taxonomy" id="2030880"/>
    <lineage>
        <taxon>Bacteria</taxon>
        <taxon>Pseudomonadati</taxon>
        <taxon>Pseudomonadota</taxon>
        <taxon>Gammaproteobacteria</taxon>
        <taxon>SAR86 cluster</taxon>
    </lineage>
</organism>
<comment type="similarity">
    <text evidence="1">Belongs to the BlaI transcriptional regulatory family.</text>
</comment>
<accession>A0A2A5B2I4</accession>
<reference evidence="6" key="1">
    <citation type="submission" date="2017-08" db="EMBL/GenBank/DDBJ databases">
        <title>A dynamic microbial community with high functional redundancy inhabits the cold, oxic subseafloor aquifer.</title>
        <authorList>
            <person name="Tully B.J."/>
            <person name="Wheat C.G."/>
            <person name="Glazer B.T."/>
            <person name="Huber J.A."/>
        </authorList>
    </citation>
    <scope>NUCLEOTIDE SEQUENCE [LARGE SCALE GENOMIC DNA]</scope>
</reference>
<dbReference type="Pfam" id="PF03965">
    <property type="entry name" value="Penicillinase_R"/>
    <property type="match status" value="1"/>
</dbReference>
<dbReference type="InterPro" id="IPR005650">
    <property type="entry name" value="BlaI_family"/>
</dbReference>
<sequence length="127" mass="14532">MPMSAHLSRRERQIMDIVYELSEASAKDIETRLPNPPGYSAIRATMNKLETKGVLAHRERNLKYIYYPLIDHQQASTSALHRLLKTFFEGSASLAMSTLLDISKNDVTLEELDELNILIEKAKKEKE</sequence>
<gene>
    <name evidence="5" type="ORF">COA96_06850</name>
</gene>
<dbReference type="Proteomes" id="UP000218327">
    <property type="component" value="Unassembled WGS sequence"/>
</dbReference>
<evidence type="ECO:0000256" key="1">
    <source>
        <dbReference type="ARBA" id="ARBA00011046"/>
    </source>
</evidence>
<dbReference type="GO" id="GO:0003677">
    <property type="term" value="F:DNA binding"/>
    <property type="evidence" value="ECO:0007669"/>
    <property type="project" value="UniProtKB-KW"/>
</dbReference>
<name>A0A2A5B2I4_9GAMM</name>
<evidence type="ECO:0000256" key="4">
    <source>
        <dbReference type="ARBA" id="ARBA00023163"/>
    </source>
</evidence>
<keyword evidence="3" id="KW-0238">DNA-binding</keyword>